<dbReference type="Pfam" id="PF06945">
    <property type="entry name" value="DUF1289"/>
    <property type="match status" value="1"/>
</dbReference>
<dbReference type="EMBL" id="CP053923">
    <property type="protein sequence ID" value="QNT69071.1"/>
    <property type="molecule type" value="Genomic_DNA"/>
</dbReference>
<dbReference type="Proteomes" id="UP000516369">
    <property type="component" value="Chromosome"/>
</dbReference>
<reference evidence="1 2" key="1">
    <citation type="submission" date="2020-05" db="EMBL/GenBank/DDBJ databases">
        <title>Complete closed genome sequence of Defluviicoccus vanus.</title>
        <authorList>
            <person name="Bessarab I."/>
            <person name="Arumugam K."/>
            <person name="Maszenan A.M."/>
            <person name="Seviour R.J."/>
            <person name="Williams R.B."/>
        </authorList>
    </citation>
    <scope>NUCLEOTIDE SEQUENCE [LARGE SCALE GENOMIC DNA]</scope>
    <source>
        <strain evidence="1 2">Ben 114</strain>
    </source>
</reference>
<name>A0A7H1N035_9PROT</name>
<dbReference type="AlphaFoldDB" id="A0A7H1N035"/>
<sequence length="59" mass="6607">MSEDDCVASPCVGVCRMDMERGWCRGCFRTLEEIARWAAADDTERLRILDRGGRPSAGE</sequence>
<dbReference type="PANTHER" id="PTHR35175">
    <property type="entry name" value="DUF1289 DOMAIN-CONTAINING PROTEIN"/>
    <property type="match status" value="1"/>
</dbReference>
<evidence type="ECO:0000313" key="1">
    <source>
        <dbReference type="EMBL" id="QNT69071.1"/>
    </source>
</evidence>
<dbReference type="RefSeq" id="WP_190262584.1">
    <property type="nucleotide sequence ID" value="NZ_CP053923.1"/>
</dbReference>
<dbReference type="InterPro" id="IPR010710">
    <property type="entry name" value="DUF1289"/>
</dbReference>
<gene>
    <name evidence="1" type="ORF">HQ394_06530</name>
</gene>
<accession>A0A7H1N035</accession>
<keyword evidence="2" id="KW-1185">Reference proteome</keyword>
<proteinExistence type="predicted"/>
<evidence type="ECO:0000313" key="2">
    <source>
        <dbReference type="Proteomes" id="UP000516369"/>
    </source>
</evidence>
<organism evidence="1 2">
    <name type="scientific">Defluviicoccus vanus</name>
    <dbReference type="NCBI Taxonomy" id="111831"/>
    <lineage>
        <taxon>Bacteria</taxon>
        <taxon>Pseudomonadati</taxon>
        <taxon>Pseudomonadota</taxon>
        <taxon>Alphaproteobacteria</taxon>
        <taxon>Rhodospirillales</taxon>
        <taxon>Rhodospirillaceae</taxon>
        <taxon>Defluviicoccus</taxon>
    </lineage>
</organism>
<protein>
    <submittedName>
        <fullName evidence="1">DUF1289 domain-containing protein</fullName>
    </submittedName>
</protein>
<dbReference type="PANTHER" id="PTHR35175:SF2">
    <property type="entry name" value="DUF1289 DOMAIN-CONTAINING PROTEIN"/>
    <property type="match status" value="1"/>
</dbReference>
<dbReference type="KEGG" id="dvn:HQ394_06530"/>